<protein>
    <submittedName>
        <fullName evidence="14">Na(+)/H(+) antiporter GerT</fullName>
    </submittedName>
</protein>
<dbReference type="EMBL" id="LN890655">
    <property type="protein sequence ID" value="CUS05428.2"/>
    <property type="molecule type" value="Genomic_DNA"/>
</dbReference>
<feature type="compositionally biased region" description="Basic and acidic residues" evidence="11">
    <location>
        <begin position="400"/>
        <end position="410"/>
    </location>
</feature>
<keyword evidence="3" id="KW-0813">Transport</keyword>
<feature type="region of interest" description="Disordered" evidence="11">
    <location>
        <begin position="400"/>
        <end position="420"/>
    </location>
</feature>
<dbReference type="RefSeq" id="WP_157913265.1">
    <property type="nucleotide sequence ID" value="NZ_LN890655.1"/>
</dbReference>
<keyword evidence="5 12" id="KW-0812">Transmembrane</keyword>
<feature type="transmembrane region" description="Helical" evidence="12">
    <location>
        <begin position="190"/>
        <end position="213"/>
    </location>
</feature>
<evidence type="ECO:0000256" key="1">
    <source>
        <dbReference type="ARBA" id="ARBA00004141"/>
    </source>
</evidence>
<keyword evidence="10" id="KW-0739">Sodium transport</keyword>
<evidence type="ECO:0000256" key="10">
    <source>
        <dbReference type="ARBA" id="ARBA00023201"/>
    </source>
</evidence>
<keyword evidence="15" id="KW-1185">Reference proteome</keyword>
<feature type="transmembrane region" description="Helical" evidence="12">
    <location>
        <begin position="370"/>
        <end position="392"/>
    </location>
</feature>
<feature type="transmembrane region" description="Helical" evidence="12">
    <location>
        <begin position="33"/>
        <end position="54"/>
    </location>
</feature>
<dbReference type="AlphaFoldDB" id="A0A160T7T6"/>
<dbReference type="GO" id="GO:0006814">
    <property type="term" value="P:sodium ion transport"/>
    <property type="evidence" value="ECO:0007669"/>
    <property type="project" value="UniProtKB-KW"/>
</dbReference>
<comment type="subcellular location">
    <subcellularLocation>
        <location evidence="1">Membrane</location>
        <topology evidence="1">Multi-pass membrane protein</topology>
    </subcellularLocation>
</comment>
<comment type="similarity">
    <text evidence="2">Belongs to the monovalent cation:proton antiporter 2 (CPA2) transporter (TC 2.A.37) family.</text>
</comment>
<keyword evidence="6 12" id="KW-1133">Transmembrane helix</keyword>
<keyword evidence="7" id="KW-0915">Sodium</keyword>
<dbReference type="Gene3D" id="1.20.1530.20">
    <property type="match status" value="1"/>
</dbReference>
<sequence length="420" mass="43331">MSPLLNFLLAVVIVIIAAKAGGYVSARLGQPAVLGELLVGLLLGPTVLNLFHIVPWFAGDTHLEESLTLFGEIGVLLLMFLAGLELELDELIKSGKVAALAGTLGVILPLLGGYATALLFGLGQTEAVFIGLALSATSVSISARTLMELGVLRSKVGIALLGAAVFDDILVVLLLSTASALLVAGGAGGGLLLIVVRMVVFLAAASAVGFYVLPPLLRRVSDLPISQAITTFALVACLLFAWLSEAFGGVAAITGAFMAGLFLARTPLVSQIEEGISAMAYSLFVPVFLVNIGLQANLRTISGELWLFAIVLTVVAVVSKIIGSGGGALAAGFNRLDALRLGIGMISRGEVGLIVASFALSQALMSDEAFSVVVFMVIIATLVTPLLLRLVYRGENKPAGHNRAPGDKADFIPLSEGDAS</sequence>
<evidence type="ECO:0000256" key="9">
    <source>
        <dbReference type="ARBA" id="ARBA00023136"/>
    </source>
</evidence>
<feature type="domain" description="Cation/H+ exchanger transmembrane" evidence="13">
    <location>
        <begin position="19"/>
        <end position="388"/>
    </location>
</feature>
<dbReference type="GO" id="GO:0016020">
    <property type="term" value="C:membrane"/>
    <property type="evidence" value="ECO:0007669"/>
    <property type="project" value="UniProtKB-SubCell"/>
</dbReference>
<gene>
    <name evidence="14" type="primary">gerT</name>
    <name evidence="14" type="ORF">CFX0092_A3550</name>
</gene>
<feature type="transmembrane region" description="Helical" evidence="12">
    <location>
        <begin position="158"/>
        <end position="184"/>
    </location>
</feature>
<evidence type="ECO:0000256" key="12">
    <source>
        <dbReference type="SAM" id="Phobius"/>
    </source>
</evidence>
<accession>A0A160T7T6</accession>
<dbReference type="GO" id="GO:0015297">
    <property type="term" value="F:antiporter activity"/>
    <property type="evidence" value="ECO:0007669"/>
    <property type="project" value="UniProtKB-KW"/>
</dbReference>
<keyword evidence="4" id="KW-0050">Antiport</keyword>
<evidence type="ECO:0000256" key="2">
    <source>
        <dbReference type="ARBA" id="ARBA00005551"/>
    </source>
</evidence>
<dbReference type="Proteomes" id="UP000215027">
    <property type="component" value="Chromosome I"/>
</dbReference>
<keyword evidence="9 12" id="KW-0472">Membrane</keyword>
<evidence type="ECO:0000256" key="6">
    <source>
        <dbReference type="ARBA" id="ARBA00022989"/>
    </source>
</evidence>
<keyword evidence="8" id="KW-0406">Ion transport</keyword>
<dbReference type="PANTHER" id="PTHR43562:SF3">
    <property type="entry name" value="SODIUM ION_PROTON EXCHANGER (EUROFUNG)"/>
    <property type="match status" value="1"/>
</dbReference>
<evidence type="ECO:0000256" key="11">
    <source>
        <dbReference type="SAM" id="MobiDB-lite"/>
    </source>
</evidence>
<proteinExistence type="inferred from homology"/>
<evidence type="ECO:0000256" key="7">
    <source>
        <dbReference type="ARBA" id="ARBA00023053"/>
    </source>
</evidence>
<name>A0A160T7T6_9CHLR</name>
<dbReference type="InterPro" id="IPR038770">
    <property type="entry name" value="Na+/solute_symporter_sf"/>
</dbReference>
<organism evidence="14 15">
    <name type="scientific">Candidatus Promineifilum breve</name>
    <dbReference type="NCBI Taxonomy" id="1806508"/>
    <lineage>
        <taxon>Bacteria</taxon>
        <taxon>Bacillati</taxon>
        <taxon>Chloroflexota</taxon>
        <taxon>Ardenticatenia</taxon>
        <taxon>Candidatus Promineifilales</taxon>
        <taxon>Candidatus Promineifilaceae</taxon>
        <taxon>Candidatus Promineifilum</taxon>
    </lineage>
</organism>
<evidence type="ECO:0000313" key="14">
    <source>
        <dbReference type="EMBL" id="CUS05428.2"/>
    </source>
</evidence>
<feature type="transmembrane region" description="Helical" evidence="12">
    <location>
        <begin position="306"/>
        <end position="333"/>
    </location>
</feature>
<dbReference type="Pfam" id="PF00999">
    <property type="entry name" value="Na_H_Exchanger"/>
    <property type="match status" value="1"/>
</dbReference>
<dbReference type="OrthoDB" id="9793589at2"/>
<feature type="transmembrane region" description="Helical" evidence="12">
    <location>
        <begin position="66"/>
        <end position="86"/>
    </location>
</feature>
<evidence type="ECO:0000256" key="5">
    <source>
        <dbReference type="ARBA" id="ARBA00022692"/>
    </source>
</evidence>
<feature type="transmembrane region" description="Helical" evidence="12">
    <location>
        <begin position="249"/>
        <end position="268"/>
    </location>
</feature>
<evidence type="ECO:0000256" key="8">
    <source>
        <dbReference type="ARBA" id="ARBA00023065"/>
    </source>
</evidence>
<reference evidence="14" key="1">
    <citation type="submission" date="2016-01" db="EMBL/GenBank/DDBJ databases">
        <authorList>
            <person name="Mcilroy J.S."/>
            <person name="Karst M S."/>
            <person name="Albertsen M."/>
        </authorList>
    </citation>
    <scope>NUCLEOTIDE SEQUENCE</scope>
    <source>
        <strain evidence="14">Cfx-K</strain>
    </source>
</reference>
<dbReference type="InterPro" id="IPR006153">
    <property type="entry name" value="Cation/H_exchanger_TM"/>
</dbReference>
<evidence type="ECO:0000256" key="3">
    <source>
        <dbReference type="ARBA" id="ARBA00022448"/>
    </source>
</evidence>
<feature type="transmembrane region" description="Helical" evidence="12">
    <location>
        <begin position="98"/>
        <end position="121"/>
    </location>
</feature>
<dbReference type="GO" id="GO:1902600">
    <property type="term" value="P:proton transmembrane transport"/>
    <property type="evidence" value="ECO:0007669"/>
    <property type="project" value="InterPro"/>
</dbReference>
<dbReference type="PANTHER" id="PTHR43562">
    <property type="entry name" value="NAPA-TYPE SODIUM/HYDROGEN ANTIPORTER"/>
    <property type="match status" value="1"/>
</dbReference>
<evidence type="ECO:0000259" key="13">
    <source>
        <dbReference type="Pfam" id="PF00999"/>
    </source>
</evidence>
<feature type="transmembrane region" description="Helical" evidence="12">
    <location>
        <begin position="6"/>
        <end position="26"/>
    </location>
</feature>
<evidence type="ECO:0000256" key="4">
    <source>
        <dbReference type="ARBA" id="ARBA00022449"/>
    </source>
</evidence>
<dbReference type="KEGG" id="pbf:CFX0092_A3550"/>
<feature type="transmembrane region" description="Helical" evidence="12">
    <location>
        <begin position="225"/>
        <end position="243"/>
    </location>
</feature>
<feature type="transmembrane region" description="Helical" evidence="12">
    <location>
        <begin position="127"/>
        <end position="146"/>
    </location>
</feature>
<evidence type="ECO:0000313" key="15">
    <source>
        <dbReference type="Proteomes" id="UP000215027"/>
    </source>
</evidence>
<feature type="transmembrane region" description="Helical" evidence="12">
    <location>
        <begin position="275"/>
        <end position="294"/>
    </location>
</feature>